<dbReference type="Proteomes" id="UP000567293">
    <property type="component" value="Unassembled WGS sequence"/>
</dbReference>
<gene>
    <name evidence="2" type="ORF">HRJ53_09175</name>
</gene>
<sequence>MRAINAPARSPGGRDAVTTSSETAPAFVRSTGATMQQAGHVNVIVGMAAIVAALAAAAPQASAADLLKLATAQRGAWESAPPELGQSAGIFAKHGIDLDVVYTRDGEVEPSVTCLLYTSPSPRDR</sequence>
<feature type="non-terminal residue" evidence="2">
    <location>
        <position position="125"/>
    </location>
</feature>
<protein>
    <submittedName>
        <fullName evidence="2">Uncharacterized protein</fullName>
    </submittedName>
</protein>
<name>A0A7V8SWR5_9BACT</name>
<evidence type="ECO:0000256" key="1">
    <source>
        <dbReference type="SAM" id="MobiDB-lite"/>
    </source>
</evidence>
<dbReference type="AlphaFoldDB" id="A0A7V8SWR5"/>
<evidence type="ECO:0000313" key="2">
    <source>
        <dbReference type="EMBL" id="MBA0085156.1"/>
    </source>
</evidence>
<proteinExistence type="predicted"/>
<dbReference type="EMBL" id="JACDQQ010000886">
    <property type="protein sequence ID" value="MBA0085156.1"/>
    <property type="molecule type" value="Genomic_DNA"/>
</dbReference>
<comment type="caution">
    <text evidence="2">The sequence shown here is derived from an EMBL/GenBank/DDBJ whole genome shotgun (WGS) entry which is preliminary data.</text>
</comment>
<evidence type="ECO:0000313" key="3">
    <source>
        <dbReference type="Proteomes" id="UP000567293"/>
    </source>
</evidence>
<keyword evidence="3" id="KW-1185">Reference proteome</keyword>
<accession>A0A7V8SWR5</accession>
<reference evidence="2" key="1">
    <citation type="submission" date="2020-06" db="EMBL/GenBank/DDBJ databases">
        <title>Legume-microbial interactions unlock mineral nutrients during tropical forest succession.</title>
        <authorList>
            <person name="Epihov D.Z."/>
        </authorList>
    </citation>
    <scope>NUCLEOTIDE SEQUENCE [LARGE SCALE GENOMIC DNA]</scope>
    <source>
        <strain evidence="2">Pan2503</strain>
    </source>
</reference>
<organism evidence="2 3">
    <name type="scientific">Candidatus Acidiferrum panamense</name>
    <dbReference type="NCBI Taxonomy" id="2741543"/>
    <lineage>
        <taxon>Bacteria</taxon>
        <taxon>Pseudomonadati</taxon>
        <taxon>Acidobacteriota</taxon>
        <taxon>Terriglobia</taxon>
        <taxon>Candidatus Acidiferrales</taxon>
        <taxon>Candidatus Acidiferrum</taxon>
    </lineage>
</organism>
<feature type="region of interest" description="Disordered" evidence="1">
    <location>
        <begin position="1"/>
        <end position="23"/>
    </location>
</feature>